<dbReference type="Pfam" id="PF18029">
    <property type="entry name" value="Glyoxalase_6"/>
    <property type="match status" value="1"/>
</dbReference>
<dbReference type="KEGG" id="rsa:RSal33209_2695"/>
<proteinExistence type="predicted"/>
<feature type="domain" description="Glyoxalase-like" evidence="1">
    <location>
        <begin position="9"/>
        <end position="147"/>
    </location>
</feature>
<dbReference type="STRING" id="288705.RSal33209_2695"/>
<evidence type="ECO:0000313" key="3">
    <source>
        <dbReference type="Proteomes" id="UP000002007"/>
    </source>
</evidence>
<dbReference type="eggNOG" id="COG0346">
    <property type="taxonomic scope" value="Bacteria"/>
</dbReference>
<protein>
    <submittedName>
        <fullName evidence="2">Hypothetical cytosolic protein</fullName>
    </submittedName>
</protein>
<dbReference type="PANTHER" id="PTHR35908:SF1">
    <property type="entry name" value="CONSERVED PROTEIN"/>
    <property type="match status" value="1"/>
</dbReference>
<evidence type="ECO:0000259" key="1">
    <source>
        <dbReference type="Pfam" id="PF18029"/>
    </source>
</evidence>
<reference evidence="3" key="1">
    <citation type="journal article" date="2008" name="J. Bacteriol.">
        <title>Genome sequence of the fish pathogen Renibacterium salmoninarum suggests reductive evolution away from an environmental Arthrobacter ancestor.</title>
        <authorList>
            <person name="Wiens G.D."/>
            <person name="Rockey D.D."/>
            <person name="Wu Z."/>
            <person name="Chang J."/>
            <person name="Levy R."/>
            <person name="Crane S."/>
            <person name="Chen D.S."/>
            <person name="Capri G.R."/>
            <person name="Burnett J.R."/>
            <person name="Sudheesh P.S."/>
            <person name="Schipma M.J."/>
            <person name="Burd H."/>
            <person name="Bhattacharyya A."/>
            <person name="Rhodes L.D."/>
            <person name="Kaul R."/>
            <person name="Strom M.S."/>
        </authorList>
    </citation>
    <scope>NUCLEOTIDE SEQUENCE [LARGE SCALE GENOMIC DNA]</scope>
    <source>
        <strain evidence="3">ATCC 33209 / DSM 20767 / JCM 11484 / NBRC 15589 / NCIMB 2235</strain>
    </source>
</reference>
<evidence type="ECO:0000313" key="2">
    <source>
        <dbReference type="EMBL" id="ABY24420.1"/>
    </source>
</evidence>
<accession>A9WRY9</accession>
<dbReference type="EMBL" id="CP000910">
    <property type="protein sequence ID" value="ABY24420.1"/>
    <property type="molecule type" value="Genomic_DNA"/>
</dbReference>
<sequence>MMPMTYSIQIAIDTRFPHEQADWWAETLGWQVEPSDEGFIRSMISKGFATQEQTSLHNGVLVWKDGAAIRKAGDDGPSPRERILFQAALEAKTVKNRVHLDVRLGEDSKDELRARLEARGATFLWEASQGPHNWFTMADPEGNEFCIS</sequence>
<dbReference type="HOGENOM" id="CLU_108054_0_0_11"/>
<dbReference type="Gene3D" id="3.10.180.10">
    <property type="entry name" value="2,3-Dihydroxybiphenyl 1,2-Dioxygenase, domain 1"/>
    <property type="match status" value="1"/>
</dbReference>
<keyword evidence="3" id="KW-1185">Reference proteome</keyword>
<name>A9WRY9_RENSM</name>
<dbReference type="AlphaFoldDB" id="A9WRY9"/>
<dbReference type="PANTHER" id="PTHR35908">
    <property type="entry name" value="HYPOTHETICAL FUSION PROTEIN"/>
    <property type="match status" value="1"/>
</dbReference>
<dbReference type="InterPro" id="IPR029068">
    <property type="entry name" value="Glyas_Bleomycin-R_OHBP_Dase"/>
</dbReference>
<gene>
    <name evidence="2" type="ordered locus">RSal33209_2695</name>
</gene>
<dbReference type="SUPFAM" id="SSF54593">
    <property type="entry name" value="Glyoxalase/Bleomycin resistance protein/Dihydroxybiphenyl dioxygenase"/>
    <property type="match status" value="1"/>
</dbReference>
<organism evidence="2 3">
    <name type="scientific">Renibacterium salmoninarum (strain ATCC 33209 / DSM 20767 / JCM 11484 / NBRC 15589 / NCIMB 2235)</name>
    <dbReference type="NCBI Taxonomy" id="288705"/>
    <lineage>
        <taxon>Bacteria</taxon>
        <taxon>Bacillati</taxon>
        <taxon>Actinomycetota</taxon>
        <taxon>Actinomycetes</taxon>
        <taxon>Micrococcales</taxon>
        <taxon>Micrococcaceae</taxon>
        <taxon>Renibacterium</taxon>
    </lineage>
</organism>
<dbReference type="InterPro" id="IPR041581">
    <property type="entry name" value="Glyoxalase_6"/>
</dbReference>
<dbReference type="Proteomes" id="UP000002007">
    <property type="component" value="Chromosome"/>
</dbReference>